<feature type="domain" description="RING-type" evidence="3">
    <location>
        <begin position="113"/>
        <end position="155"/>
    </location>
</feature>
<dbReference type="Pfam" id="PF13639">
    <property type="entry name" value="zf-RING_2"/>
    <property type="match status" value="1"/>
</dbReference>
<dbReference type="PANTHER" id="PTHR46719">
    <property type="entry name" value="TRANSCRIPTION FACTOR C2H2 FAMILY-RELATED"/>
    <property type="match status" value="1"/>
</dbReference>
<dbReference type="SUPFAM" id="SSF57850">
    <property type="entry name" value="RING/U-box"/>
    <property type="match status" value="1"/>
</dbReference>
<dbReference type="AlphaFoldDB" id="A0AAN9FN03"/>
<comment type="caution">
    <text evidence="4">The sequence shown here is derived from an EMBL/GenBank/DDBJ whole genome shotgun (WGS) entry which is preliminary data.</text>
</comment>
<sequence length="164" mass="18143">MNNNNSTIVSNKNEGFDASGFTYGVAFVIGLIFLLLSLAFACIRLRISLGPNMFNILAGSRPSRGEDTEQGLHHQHNRGGLMINTSFERYPKLLYSQVEKNNKDGSSIISSCCSICLGDYKETDMLRLLPDCGHLFHLACVDPWLRLHSTCPICRKSPVSTSSN</sequence>
<dbReference type="SMART" id="SM00184">
    <property type="entry name" value="RING"/>
    <property type="match status" value="1"/>
</dbReference>
<feature type="transmembrane region" description="Helical" evidence="2">
    <location>
        <begin position="20"/>
        <end position="43"/>
    </location>
</feature>
<dbReference type="Proteomes" id="UP001359559">
    <property type="component" value="Unassembled WGS sequence"/>
</dbReference>
<dbReference type="GO" id="GO:0008270">
    <property type="term" value="F:zinc ion binding"/>
    <property type="evidence" value="ECO:0007669"/>
    <property type="project" value="UniProtKB-KW"/>
</dbReference>
<keyword evidence="1" id="KW-0479">Metal-binding</keyword>
<keyword evidence="2" id="KW-0472">Membrane</keyword>
<name>A0AAN9FN03_CLITE</name>
<evidence type="ECO:0000259" key="3">
    <source>
        <dbReference type="PROSITE" id="PS50089"/>
    </source>
</evidence>
<keyword evidence="1" id="KW-0863">Zinc-finger</keyword>
<proteinExistence type="predicted"/>
<dbReference type="InterPro" id="IPR001841">
    <property type="entry name" value="Znf_RING"/>
</dbReference>
<dbReference type="InterPro" id="IPR013083">
    <property type="entry name" value="Znf_RING/FYVE/PHD"/>
</dbReference>
<keyword evidence="2" id="KW-1133">Transmembrane helix</keyword>
<reference evidence="4 5" key="1">
    <citation type="submission" date="2024-01" db="EMBL/GenBank/DDBJ databases">
        <title>The genomes of 5 underutilized Papilionoideae crops provide insights into root nodulation and disease resistance.</title>
        <authorList>
            <person name="Yuan L."/>
        </authorList>
    </citation>
    <scope>NUCLEOTIDE SEQUENCE [LARGE SCALE GENOMIC DNA]</scope>
    <source>
        <strain evidence="4">LY-2023</strain>
        <tissue evidence="4">Leaf</tissue>
    </source>
</reference>
<organism evidence="4 5">
    <name type="scientific">Clitoria ternatea</name>
    <name type="common">Butterfly pea</name>
    <dbReference type="NCBI Taxonomy" id="43366"/>
    <lineage>
        <taxon>Eukaryota</taxon>
        <taxon>Viridiplantae</taxon>
        <taxon>Streptophyta</taxon>
        <taxon>Embryophyta</taxon>
        <taxon>Tracheophyta</taxon>
        <taxon>Spermatophyta</taxon>
        <taxon>Magnoliopsida</taxon>
        <taxon>eudicotyledons</taxon>
        <taxon>Gunneridae</taxon>
        <taxon>Pentapetalae</taxon>
        <taxon>rosids</taxon>
        <taxon>fabids</taxon>
        <taxon>Fabales</taxon>
        <taxon>Fabaceae</taxon>
        <taxon>Papilionoideae</taxon>
        <taxon>50 kb inversion clade</taxon>
        <taxon>NPAAA clade</taxon>
        <taxon>indigoferoid/millettioid clade</taxon>
        <taxon>Phaseoleae</taxon>
        <taxon>Clitoria</taxon>
    </lineage>
</organism>
<protein>
    <recommendedName>
        <fullName evidence="3">RING-type domain-containing protein</fullName>
    </recommendedName>
</protein>
<keyword evidence="2" id="KW-0812">Transmembrane</keyword>
<keyword evidence="1" id="KW-0862">Zinc</keyword>
<gene>
    <name evidence="4" type="ORF">RJT34_23616</name>
</gene>
<dbReference type="EMBL" id="JAYKXN010000006">
    <property type="protein sequence ID" value="KAK7278584.1"/>
    <property type="molecule type" value="Genomic_DNA"/>
</dbReference>
<evidence type="ECO:0000256" key="2">
    <source>
        <dbReference type="SAM" id="Phobius"/>
    </source>
</evidence>
<keyword evidence="5" id="KW-1185">Reference proteome</keyword>
<accession>A0AAN9FN03</accession>
<dbReference type="PROSITE" id="PS50089">
    <property type="entry name" value="ZF_RING_2"/>
    <property type="match status" value="1"/>
</dbReference>
<dbReference type="Gene3D" id="3.30.40.10">
    <property type="entry name" value="Zinc/RING finger domain, C3HC4 (zinc finger)"/>
    <property type="match status" value="1"/>
</dbReference>
<evidence type="ECO:0000313" key="4">
    <source>
        <dbReference type="EMBL" id="KAK7278584.1"/>
    </source>
</evidence>
<dbReference type="InterPro" id="IPR045899">
    <property type="entry name" value="ATL71-like"/>
</dbReference>
<dbReference type="PANTHER" id="PTHR46719:SF14">
    <property type="entry name" value="TRANSCRIPTION FACTOR C2H2 FAMILY-RELATED"/>
    <property type="match status" value="1"/>
</dbReference>
<evidence type="ECO:0000256" key="1">
    <source>
        <dbReference type="PROSITE-ProRule" id="PRU00175"/>
    </source>
</evidence>
<evidence type="ECO:0000313" key="5">
    <source>
        <dbReference type="Proteomes" id="UP001359559"/>
    </source>
</evidence>